<organism evidence="1 2">
    <name type="scientific">Elliptochloris bilobata</name>
    <dbReference type="NCBI Taxonomy" id="381761"/>
    <lineage>
        <taxon>Eukaryota</taxon>
        <taxon>Viridiplantae</taxon>
        <taxon>Chlorophyta</taxon>
        <taxon>core chlorophytes</taxon>
        <taxon>Trebouxiophyceae</taxon>
        <taxon>Trebouxiophyceae incertae sedis</taxon>
        <taxon>Elliptochloris clade</taxon>
        <taxon>Elliptochloris</taxon>
    </lineage>
</organism>
<accession>A0AAW1RBC7</accession>
<evidence type="ECO:0000313" key="2">
    <source>
        <dbReference type="Proteomes" id="UP001445335"/>
    </source>
</evidence>
<gene>
    <name evidence="1" type="ORF">WJX81_000996</name>
</gene>
<dbReference type="AlphaFoldDB" id="A0AAW1RBC7"/>
<dbReference type="EMBL" id="JALJOU010000049">
    <property type="protein sequence ID" value="KAK9830877.1"/>
    <property type="molecule type" value="Genomic_DNA"/>
</dbReference>
<evidence type="ECO:0000313" key="1">
    <source>
        <dbReference type="EMBL" id="KAK9830877.1"/>
    </source>
</evidence>
<sequence>MDACKVVVRALCGKTPVLDAKDAMLELQGKFEALKVLLLARLAEEESTGISLMRKHFTHAEMRVAVRKVLSGSRPMDLPQMLRPMAPDARAEWLALHGVPHIVQVLLINPRCRQYEAKFTAPLAALTAGVQPPAHKRAAASLLQCLNPHANEASHGAGHGHTH</sequence>
<proteinExistence type="predicted"/>
<protein>
    <submittedName>
        <fullName evidence="1">Uncharacterized protein</fullName>
    </submittedName>
</protein>
<keyword evidence="2" id="KW-1185">Reference proteome</keyword>
<dbReference type="Proteomes" id="UP001445335">
    <property type="component" value="Unassembled WGS sequence"/>
</dbReference>
<comment type="caution">
    <text evidence="1">The sequence shown here is derived from an EMBL/GenBank/DDBJ whole genome shotgun (WGS) entry which is preliminary data.</text>
</comment>
<name>A0AAW1RBC7_9CHLO</name>
<reference evidence="1 2" key="1">
    <citation type="journal article" date="2024" name="Nat. Commun.">
        <title>Phylogenomics reveals the evolutionary origins of lichenization in chlorophyte algae.</title>
        <authorList>
            <person name="Puginier C."/>
            <person name="Libourel C."/>
            <person name="Otte J."/>
            <person name="Skaloud P."/>
            <person name="Haon M."/>
            <person name="Grisel S."/>
            <person name="Petersen M."/>
            <person name="Berrin J.G."/>
            <person name="Delaux P.M."/>
            <person name="Dal Grande F."/>
            <person name="Keller J."/>
        </authorList>
    </citation>
    <scope>NUCLEOTIDE SEQUENCE [LARGE SCALE GENOMIC DNA]</scope>
    <source>
        <strain evidence="1 2">SAG 245.80</strain>
    </source>
</reference>